<dbReference type="InterPro" id="IPR035906">
    <property type="entry name" value="MetI-like_sf"/>
</dbReference>
<evidence type="ECO:0000256" key="7">
    <source>
        <dbReference type="RuleBase" id="RU363032"/>
    </source>
</evidence>
<feature type="transmembrane region" description="Helical" evidence="7">
    <location>
        <begin position="49"/>
        <end position="74"/>
    </location>
</feature>
<comment type="similarity">
    <text evidence="7">Belongs to the binding-protein-dependent transport system permease family.</text>
</comment>
<proteinExistence type="inferred from homology"/>
<evidence type="ECO:0000256" key="3">
    <source>
        <dbReference type="ARBA" id="ARBA00022475"/>
    </source>
</evidence>
<keyword evidence="5 7" id="KW-1133">Transmembrane helix</keyword>
<evidence type="ECO:0000256" key="6">
    <source>
        <dbReference type="ARBA" id="ARBA00023136"/>
    </source>
</evidence>
<feature type="transmembrane region" description="Helical" evidence="7">
    <location>
        <begin position="206"/>
        <end position="226"/>
    </location>
</feature>
<feature type="transmembrane region" description="Helical" evidence="7">
    <location>
        <begin position="269"/>
        <end position="288"/>
    </location>
</feature>
<dbReference type="PROSITE" id="PS50928">
    <property type="entry name" value="ABC_TM1"/>
    <property type="match status" value="1"/>
</dbReference>
<evidence type="ECO:0000256" key="1">
    <source>
        <dbReference type="ARBA" id="ARBA00004651"/>
    </source>
</evidence>
<evidence type="ECO:0000256" key="2">
    <source>
        <dbReference type="ARBA" id="ARBA00022448"/>
    </source>
</evidence>
<reference evidence="10" key="1">
    <citation type="submission" date="2023-07" db="EMBL/GenBank/DDBJ databases">
        <title>30 novel species of actinomycetes from the DSMZ collection.</title>
        <authorList>
            <person name="Nouioui I."/>
        </authorList>
    </citation>
    <scope>NUCLEOTIDE SEQUENCE [LARGE SCALE GENOMIC DNA]</scope>
    <source>
        <strain evidence="10">DSM 44938</strain>
    </source>
</reference>
<dbReference type="PANTHER" id="PTHR30193">
    <property type="entry name" value="ABC TRANSPORTER PERMEASE PROTEIN"/>
    <property type="match status" value="1"/>
</dbReference>
<name>A0ABU2MRK9_9ACTN</name>
<dbReference type="Gene3D" id="1.10.3720.10">
    <property type="entry name" value="MetI-like"/>
    <property type="match status" value="1"/>
</dbReference>
<keyword evidence="10" id="KW-1185">Reference proteome</keyword>
<dbReference type="Proteomes" id="UP001183246">
    <property type="component" value="Unassembled WGS sequence"/>
</dbReference>
<keyword evidence="2 7" id="KW-0813">Transport</keyword>
<keyword evidence="3" id="KW-1003">Cell membrane</keyword>
<evidence type="ECO:0000259" key="8">
    <source>
        <dbReference type="PROSITE" id="PS50928"/>
    </source>
</evidence>
<evidence type="ECO:0000256" key="5">
    <source>
        <dbReference type="ARBA" id="ARBA00022989"/>
    </source>
</evidence>
<feature type="transmembrane region" description="Helical" evidence="7">
    <location>
        <begin position="308"/>
        <end position="333"/>
    </location>
</feature>
<comment type="caution">
    <text evidence="9">The sequence shown here is derived from an EMBL/GenBank/DDBJ whole genome shotgun (WGS) entry which is preliminary data.</text>
</comment>
<dbReference type="EMBL" id="JAVREL010000008">
    <property type="protein sequence ID" value="MDT0344170.1"/>
    <property type="molecule type" value="Genomic_DNA"/>
</dbReference>
<sequence length="341" mass="38704">MEVRKDGGGESLPPSTRLHLAAAFFLPPRFTPARVRYDRRYRKLDQYRFIVWFLFLPLLVYLLFVVSPFLQAFFYSMTDWTGYSANYNFTGFENYERLWNDDKFWDAMVNSLVLVVLAPVITLALGLFIAFMLNAGGRRGRSQAVSGVFGTGFYKIVYFFPQVLSIAVVAVIWSRIYSPRSGILNEGLGSVGLDSWRQEDWLGGDLARWCVLAVLCWSFVGFYVVLFSAAMGSIPREIYEASLLDGAGRSVTFFRITFPLTWDTIRTGWIYMGIQALDSFALVNVMIPEHGMDVVPSYLFEKAFRDGQAGYATAIGVALFLVTLAFAVLMMLVGRRERIEF</sequence>
<dbReference type="CDD" id="cd06261">
    <property type="entry name" value="TM_PBP2"/>
    <property type="match status" value="1"/>
</dbReference>
<dbReference type="InterPro" id="IPR051393">
    <property type="entry name" value="ABC_transporter_permease"/>
</dbReference>
<evidence type="ECO:0000313" key="9">
    <source>
        <dbReference type="EMBL" id="MDT0344170.1"/>
    </source>
</evidence>
<evidence type="ECO:0000256" key="4">
    <source>
        <dbReference type="ARBA" id="ARBA00022692"/>
    </source>
</evidence>
<feature type="domain" description="ABC transmembrane type-1" evidence="8">
    <location>
        <begin position="108"/>
        <end position="330"/>
    </location>
</feature>
<protein>
    <submittedName>
        <fullName evidence="9">Sugar ABC transporter permease</fullName>
    </submittedName>
</protein>
<organism evidence="9 10">
    <name type="scientific">Streptomyces litchfieldiae</name>
    <dbReference type="NCBI Taxonomy" id="3075543"/>
    <lineage>
        <taxon>Bacteria</taxon>
        <taxon>Bacillati</taxon>
        <taxon>Actinomycetota</taxon>
        <taxon>Actinomycetes</taxon>
        <taxon>Kitasatosporales</taxon>
        <taxon>Streptomycetaceae</taxon>
        <taxon>Streptomyces</taxon>
    </lineage>
</organism>
<comment type="subcellular location">
    <subcellularLocation>
        <location evidence="1 7">Cell membrane</location>
        <topology evidence="1 7">Multi-pass membrane protein</topology>
    </subcellularLocation>
</comment>
<dbReference type="PANTHER" id="PTHR30193:SF41">
    <property type="entry name" value="DIACETYLCHITOBIOSE UPTAKE SYSTEM PERMEASE PROTEIN NGCF"/>
    <property type="match status" value="1"/>
</dbReference>
<dbReference type="SUPFAM" id="SSF161098">
    <property type="entry name" value="MetI-like"/>
    <property type="match status" value="1"/>
</dbReference>
<gene>
    <name evidence="9" type="ORF">RM590_16315</name>
</gene>
<accession>A0ABU2MRK9</accession>
<dbReference type="RefSeq" id="WP_311705295.1">
    <property type="nucleotide sequence ID" value="NZ_JAVREL010000008.1"/>
</dbReference>
<feature type="transmembrane region" description="Helical" evidence="7">
    <location>
        <begin position="156"/>
        <end position="176"/>
    </location>
</feature>
<dbReference type="Pfam" id="PF00528">
    <property type="entry name" value="BPD_transp_1"/>
    <property type="match status" value="1"/>
</dbReference>
<evidence type="ECO:0000313" key="10">
    <source>
        <dbReference type="Proteomes" id="UP001183246"/>
    </source>
</evidence>
<keyword evidence="4 7" id="KW-0812">Transmembrane</keyword>
<keyword evidence="6 7" id="KW-0472">Membrane</keyword>
<dbReference type="InterPro" id="IPR000515">
    <property type="entry name" value="MetI-like"/>
</dbReference>
<feature type="transmembrane region" description="Helical" evidence="7">
    <location>
        <begin position="112"/>
        <end position="135"/>
    </location>
</feature>